<sequence>MGGGKYSMPITLANQIDSPASTNMRDPTFTNITECQHVAEQAALASSASLASNQVDITPEILDTDLDSLPNFFRGTMPPLPGQSGEPSFAAPRDLIDVWTTGRLDTFDLGNRAGLDFDDIDFCFLDTYDDLMPLCLDFESSTNSCTGLTPMTPYDGGELRDEVQSTNRNDANPKRAILMLSDWRSRPENQSGLGDNARPTPEITCHNTKKRRPHSSSNQHWFAGKLDQSSRDQMLALVVRTSKAADAGQLTRQFPSVDLLNELLRYYLATPHIRCSRWLHMPTFGPINENKPELLLSPISAGAVLTPDGTLRKWGLALQESAREYILEKRIQAFILHLEVGLWRGNNCNVELAESLLQRLVTVSLSLLVTCCFKALIFPELFRRSGRFRQSAYSPISPSADDRGQSLEQKWYDWVLQQSLLRLAHRLIRHDARSSMVLLTPPVMSFAELHLPLPDNEALWQAPTANAWKELLLSQSVIPPTRPSVIDCTNDITVLSSSNPLIDIHIAACVFLFASWGLVWQHRQFVAVTKPQSPGSLLLTSQHQNLTQSLNNFRANYDPYGPAWILVELELLHLNISIKDVQLFIGLEGSQKAARGSTKSARQAVWHAGRIVRAIRSHPEEAVHDFHAVAAYHAGLALWAYGSLLRATPRLAASETHGSAPTVYLDGAETPESRRFIDVGRGTPAISCSEPKGGPAIPNFVDDGSAVMDTVSDLLRQNQETKDVPRPALVDSLIELMAGLEIGCDDNGDGIHLI</sequence>
<dbReference type="Proteomes" id="UP001186974">
    <property type="component" value="Unassembled WGS sequence"/>
</dbReference>
<keyword evidence="2" id="KW-1185">Reference proteome</keyword>
<dbReference type="EMBL" id="JAWDJW010007358">
    <property type="protein sequence ID" value="KAK3062303.1"/>
    <property type="molecule type" value="Genomic_DNA"/>
</dbReference>
<evidence type="ECO:0000313" key="2">
    <source>
        <dbReference type="Proteomes" id="UP001186974"/>
    </source>
</evidence>
<proteinExistence type="predicted"/>
<gene>
    <name evidence="1" type="ORF">LTS18_004398</name>
</gene>
<reference evidence="1" key="1">
    <citation type="submission" date="2024-09" db="EMBL/GenBank/DDBJ databases">
        <title>Black Yeasts Isolated from many extreme environments.</title>
        <authorList>
            <person name="Coleine C."/>
            <person name="Stajich J.E."/>
            <person name="Selbmann L."/>
        </authorList>
    </citation>
    <scope>NUCLEOTIDE SEQUENCE</scope>
    <source>
        <strain evidence="1">CCFEE 5737</strain>
    </source>
</reference>
<organism evidence="1 2">
    <name type="scientific">Coniosporium uncinatum</name>
    <dbReference type="NCBI Taxonomy" id="93489"/>
    <lineage>
        <taxon>Eukaryota</taxon>
        <taxon>Fungi</taxon>
        <taxon>Dikarya</taxon>
        <taxon>Ascomycota</taxon>
        <taxon>Pezizomycotina</taxon>
        <taxon>Dothideomycetes</taxon>
        <taxon>Dothideomycetes incertae sedis</taxon>
        <taxon>Coniosporium</taxon>
    </lineage>
</organism>
<name>A0ACC3D635_9PEZI</name>
<comment type="caution">
    <text evidence="1">The sequence shown here is derived from an EMBL/GenBank/DDBJ whole genome shotgun (WGS) entry which is preliminary data.</text>
</comment>
<accession>A0ACC3D635</accession>
<evidence type="ECO:0000313" key="1">
    <source>
        <dbReference type="EMBL" id="KAK3062303.1"/>
    </source>
</evidence>
<protein>
    <submittedName>
        <fullName evidence="1">Uncharacterized protein</fullName>
    </submittedName>
</protein>